<feature type="region of interest" description="Disordered" evidence="2">
    <location>
        <begin position="616"/>
        <end position="655"/>
    </location>
</feature>
<keyword evidence="5" id="KW-1185">Reference proteome</keyword>
<dbReference type="Gene3D" id="1.10.150.240">
    <property type="entry name" value="Putative phosphatase, domain 2"/>
    <property type="match status" value="1"/>
</dbReference>
<dbReference type="PANTHER" id="PTHR43316">
    <property type="entry name" value="HYDROLASE, HALOACID DELAHOGENASE-RELATED"/>
    <property type="match status" value="1"/>
</dbReference>
<dbReference type="InterPro" id="IPR023198">
    <property type="entry name" value="PGP-like_dom2"/>
</dbReference>
<dbReference type="GO" id="GO:0016787">
    <property type="term" value="F:hydrolase activity"/>
    <property type="evidence" value="ECO:0007669"/>
    <property type="project" value="UniProtKB-KW"/>
</dbReference>
<dbReference type="SUPFAM" id="SSF56784">
    <property type="entry name" value="HAD-like"/>
    <property type="match status" value="1"/>
</dbReference>
<dbReference type="InterPro" id="IPR036412">
    <property type="entry name" value="HAD-like_sf"/>
</dbReference>
<dbReference type="STRING" id="1450538.A0A2V5H7C8"/>
<organism evidence="4 5">
    <name type="scientific">Aspergillus violaceofuscus (strain CBS 115571)</name>
    <dbReference type="NCBI Taxonomy" id="1450538"/>
    <lineage>
        <taxon>Eukaryota</taxon>
        <taxon>Fungi</taxon>
        <taxon>Dikarya</taxon>
        <taxon>Ascomycota</taxon>
        <taxon>Pezizomycotina</taxon>
        <taxon>Eurotiomycetes</taxon>
        <taxon>Eurotiomycetidae</taxon>
        <taxon>Eurotiales</taxon>
        <taxon>Aspergillaceae</taxon>
        <taxon>Aspergillus</taxon>
    </lineage>
</organism>
<dbReference type="InterPro" id="IPR051540">
    <property type="entry name" value="S-2-haloacid_dehalogenase"/>
</dbReference>
<dbReference type="PANTHER" id="PTHR43316:SF4">
    <property type="entry name" value="ACID DEHALOGENASE, PUTATIVE (AFU_ORTHOLOGUE AFUA_8G05870)-RELATED"/>
    <property type="match status" value="1"/>
</dbReference>
<evidence type="ECO:0000256" key="2">
    <source>
        <dbReference type="SAM" id="MobiDB-lite"/>
    </source>
</evidence>
<sequence length="683" mass="76906">MASKNVVFDVVGTCVSFSAFYETIQQTLGPQLAAHNLTAQTLGFTWMTNAELQFTFLSISESYKPYKQVLTELFYQTLFMIGVAHPTAFATAAQRDACVEGYSALALRPGLAECFATLRAAGFTVWCLTTGDTQRVRGYFLRGGVDMPAENFLSCDTAGVAKPALKAYRPALQALGYVDGKEKPWFAAAHLWDVAAATKAGFRGAYCTVYEGEPCYQVFEAGLDVTADDLVGMAEGIVRATEGRAEQTHDRNPHNSASQIMDEDPTLTHRMVSVGYDGGDEKAHVTTACKGRRCVVRISEDYFYKSPITLETYREVTQTMFDADEDRATCDHAADQLYRWALRPFEDWMKRLEQPTYAGPFPTLAHYLDPPEHRWKLYVVEEVPEPFLDYDVPPRRDQQLGVWLPRYELHPDWRLFKPEEILASPADDDEEELETPPTMVWPRSSTVAGDMPMCYFKPLQRWRWQHAVREMETYKALHEVENLDDLRVPRVCGVVMGDRKGSYLGLLISYVENAGTLESLVGPEMPLDYRRDFLVQLTETLDLLHELGLTWGDARPSNVLIDPNDGAWVVDFGGAHDEPRIGDWVSKRHLHTPLGDREGLYNITRMLMAGIVDMPSLPLDDDATTDEEVDEDDDDDEDEEEGLEELEGVRKSEDLEQLDGLAKFDELANDDHSIACDPHPGVE</sequence>
<dbReference type="Pfam" id="PF00702">
    <property type="entry name" value="Hydrolase"/>
    <property type="match status" value="1"/>
</dbReference>
<dbReference type="PROSITE" id="PS50011">
    <property type="entry name" value="PROTEIN_KINASE_DOM"/>
    <property type="match status" value="1"/>
</dbReference>
<protein>
    <submittedName>
        <fullName evidence="4">HAD-like protein</fullName>
    </submittedName>
</protein>
<dbReference type="GO" id="GO:0005524">
    <property type="term" value="F:ATP binding"/>
    <property type="evidence" value="ECO:0007669"/>
    <property type="project" value="InterPro"/>
</dbReference>
<feature type="region of interest" description="Disordered" evidence="2">
    <location>
        <begin position="664"/>
        <end position="683"/>
    </location>
</feature>
<accession>A0A2V5H7C8</accession>
<dbReference type="GO" id="GO:0004672">
    <property type="term" value="F:protein kinase activity"/>
    <property type="evidence" value="ECO:0007669"/>
    <property type="project" value="InterPro"/>
</dbReference>
<name>A0A2V5H7C8_ASPV1</name>
<keyword evidence="1" id="KW-0378">Hydrolase</keyword>
<dbReference type="Gene3D" id="3.40.50.1000">
    <property type="entry name" value="HAD superfamily/HAD-like"/>
    <property type="match status" value="1"/>
</dbReference>
<evidence type="ECO:0000313" key="4">
    <source>
        <dbReference type="EMBL" id="PYI20185.1"/>
    </source>
</evidence>
<dbReference type="InterPro" id="IPR011009">
    <property type="entry name" value="Kinase-like_dom_sf"/>
</dbReference>
<dbReference type="EMBL" id="KZ825127">
    <property type="protein sequence ID" value="PYI20185.1"/>
    <property type="molecule type" value="Genomic_DNA"/>
</dbReference>
<proteinExistence type="predicted"/>
<dbReference type="Proteomes" id="UP000249829">
    <property type="component" value="Unassembled WGS sequence"/>
</dbReference>
<gene>
    <name evidence="4" type="ORF">BO99DRAFT_473028</name>
</gene>
<dbReference type="InterPro" id="IPR000719">
    <property type="entry name" value="Prot_kinase_dom"/>
</dbReference>
<feature type="compositionally biased region" description="Acidic residues" evidence="2">
    <location>
        <begin position="619"/>
        <end position="646"/>
    </location>
</feature>
<dbReference type="AlphaFoldDB" id="A0A2V5H7C8"/>
<evidence type="ECO:0000259" key="3">
    <source>
        <dbReference type="PROSITE" id="PS50011"/>
    </source>
</evidence>
<feature type="domain" description="Protein kinase" evidence="3">
    <location>
        <begin position="416"/>
        <end position="683"/>
    </location>
</feature>
<evidence type="ECO:0000313" key="5">
    <source>
        <dbReference type="Proteomes" id="UP000249829"/>
    </source>
</evidence>
<evidence type="ECO:0000256" key="1">
    <source>
        <dbReference type="ARBA" id="ARBA00022801"/>
    </source>
</evidence>
<dbReference type="InterPro" id="IPR023214">
    <property type="entry name" value="HAD_sf"/>
</dbReference>
<reference evidence="4 5" key="1">
    <citation type="submission" date="2018-02" db="EMBL/GenBank/DDBJ databases">
        <title>The genomes of Aspergillus section Nigri reveals drivers in fungal speciation.</title>
        <authorList>
            <consortium name="DOE Joint Genome Institute"/>
            <person name="Vesth T.C."/>
            <person name="Nybo J."/>
            <person name="Theobald S."/>
            <person name="Brandl J."/>
            <person name="Frisvad J.C."/>
            <person name="Nielsen K.F."/>
            <person name="Lyhne E.K."/>
            <person name="Kogle M.E."/>
            <person name="Kuo A."/>
            <person name="Riley R."/>
            <person name="Clum A."/>
            <person name="Nolan M."/>
            <person name="Lipzen A."/>
            <person name="Salamov A."/>
            <person name="Henrissat B."/>
            <person name="Wiebenga A."/>
            <person name="De vries R.P."/>
            <person name="Grigoriev I.V."/>
            <person name="Mortensen U.H."/>
            <person name="Andersen M.R."/>
            <person name="Baker S.E."/>
        </authorList>
    </citation>
    <scope>NUCLEOTIDE SEQUENCE [LARGE SCALE GENOMIC DNA]</scope>
    <source>
        <strain evidence="4 5">CBS 115571</strain>
    </source>
</reference>
<dbReference type="SUPFAM" id="SSF56112">
    <property type="entry name" value="Protein kinase-like (PK-like)"/>
    <property type="match status" value="1"/>
</dbReference>
<dbReference type="Gene3D" id="1.10.510.10">
    <property type="entry name" value="Transferase(Phosphotransferase) domain 1"/>
    <property type="match status" value="1"/>
</dbReference>